<keyword evidence="3" id="KW-1185">Reference proteome</keyword>
<evidence type="ECO:0000313" key="2">
    <source>
        <dbReference type="EMBL" id="KAH9417635.1"/>
    </source>
</evidence>
<dbReference type="EMBL" id="NJHN03000075">
    <property type="protein sequence ID" value="KAH9417635.1"/>
    <property type="molecule type" value="Genomic_DNA"/>
</dbReference>
<evidence type="ECO:0000256" key="1">
    <source>
        <dbReference type="SAM" id="MobiDB-lite"/>
    </source>
</evidence>
<organism evidence="2 3">
    <name type="scientific">Dermatophagoides pteronyssinus</name>
    <name type="common">European house dust mite</name>
    <dbReference type="NCBI Taxonomy" id="6956"/>
    <lineage>
        <taxon>Eukaryota</taxon>
        <taxon>Metazoa</taxon>
        <taxon>Ecdysozoa</taxon>
        <taxon>Arthropoda</taxon>
        <taxon>Chelicerata</taxon>
        <taxon>Arachnida</taxon>
        <taxon>Acari</taxon>
        <taxon>Acariformes</taxon>
        <taxon>Sarcoptiformes</taxon>
        <taxon>Astigmata</taxon>
        <taxon>Psoroptidia</taxon>
        <taxon>Analgoidea</taxon>
        <taxon>Pyroglyphidae</taxon>
        <taxon>Dermatophagoidinae</taxon>
        <taxon>Dermatophagoides</taxon>
    </lineage>
</organism>
<comment type="caution">
    <text evidence="2">The sequence shown here is derived from an EMBL/GenBank/DDBJ whole genome shotgun (WGS) entry which is preliminary data.</text>
</comment>
<sequence length="87" mass="9804">MIIANTTIPNYVHYTFVYCRLIVHNKIITPSLPLLLIDLFEKIFVKPGSKSSANSGGGGGNRSDGYRDNNIFDYDQFGRIFLSNFVQ</sequence>
<feature type="region of interest" description="Disordered" evidence="1">
    <location>
        <begin position="47"/>
        <end position="67"/>
    </location>
</feature>
<reference evidence="2 3" key="1">
    <citation type="journal article" date="2018" name="J. Allergy Clin. Immunol.">
        <title>High-quality assembly of Dermatophagoides pteronyssinus genome and transcriptome reveals a wide range of novel allergens.</title>
        <authorList>
            <person name="Liu X.Y."/>
            <person name="Yang K.Y."/>
            <person name="Wang M.Q."/>
            <person name="Kwok J.S."/>
            <person name="Zeng X."/>
            <person name="Yang Z."/>
            <person name="Xiao X.J."/>
            <person name="Lau C.P."/>
            <person name="Li Y."/>
            <person name="Huang Z.M."/>
            <person name="Ba J.G."/>
            <person name="Yim A.K."/>
            <person name="Ouyang C.Y."/>
            <person name="Ngai S.M."/>
            <person name="Chan T.F."/>
            <person name="Leung E.L."/>
            <person name="Liu L."/>
            <person name="Liu Z.G."/>
            <person name="Tsui S.K."/>
        </authorList>
    </citation>
    <scope>NUCLEOTIDE SEQUENCE [LARGE SCALE GENOMIC DNA]</scope>
    <source>
        <strain evidence="2">Derp</strain>
    </source>
</reference>
<dbReference type="Proteomes" id="UP000887458">
    <property type="component" value="Unassembled WGS sequence"/>
</dbReference>
<protein>
    <submittedName>
        <fullName evidence="2">Uncharacterized protein</fullName>
    </submittedName>
</protein>
<gene>
    <name evidence="2" type="ORF">DERP_010449</name>
</gene>
<reference evidence="2 3" key="2">
    <citation type="journal article" date="2022" name="Mol. Biol. Evol.">
        <title>Comparative Genomics Reveals Insights into the Divergent Evolution of Astigmatic Mites and Household Pest Adaptations.</title>
        <authorList>
            <person name="Xiong Q."/>
            <person name="Wan A.T."/>
            <person name="Liu X."/>
            <person name="Fung C.S."/>
            <person name="Xiao X."/>
            <person name="Malainual N."/>
            <person name="Hou J."/>
            <person name="Wang L."/>
            <person name="Wang M."/>
            <person name="Yang K.Y."/>
            <person name="Cui Y."/>
            <person name="Leung E.L."/>
            <person name="Nong W."/>
            <person name="Shin S.K."/>
            <person name="Au S.W."/>
            <person name="Jeong K.Y."/>
            <person name="Chew F.T."/>
            <person name="Hui J.H."/>
            <person name="Leung T.F."/>
            <person name="Tungtrongchitr A."/>
            <person name="Zhong N."/>
            <person name="Liu Z."/>
            <person name="Tsui S.K."/>
        </authorList>
    </citation>
    <scope>NUCLEOTIDE SEQUENCE [LARGE SCALE GENOMIC DNA]</scope>
    <source>
        <strain evidence="2">Derp</strain>
    </source>
</reference>
<accession>A0ABQ8J516</accession>
<evidence type="ECO:0000313" key="3">
    <source>
        <dbReference type="Proteomes" id="UP000887458"/>
    </source>
</evidence>
<name>A0ABQ8J516_DERPT</name>
<proteinExistence type="predicted"/>